<feature type="compositionally biased region" description="Basic and acidic residues" evidence="1">
    <location>
        <begin position="244"/>
        <end position="258"/>
    </location>
</feature>
<dbReference type="Gene3D" id="3.90.226.10">
    <property type="entry name" value="2-enoyl-CoA Hydratase, Chain A, domain 1"/>
    <property type="match status" value="1"/>
</dbReference>
<accession>A0ABU9BU64</accession>
<dbReference type="SUPFAM" id="SSF52096">
    <property type="entry name" value="ClpP/crotonase"/>
    <property type="match status" value="1"/>
</dbReference>
<feature type="region of interest" description="Disordered" evidence="1">
    <location>
        <begin position="224"/>
        <end position="274"/>
    </location>
</feature>
<gene>
    <name evidence="2" type="ORF">AACH06_15160</name>
</gene>
<evidence type="ECO:0000313" key="3">
    <source>
        <dbReference type="Proteomes" id="UP001371218"/>
    </source>
</evidence>
<dbReference type="RefSeq" id="WP_341426579.1">
    <property type="nucleotide sequence ID" value="NZ_JBBUTG010000009.1"/>
</dbReference>
<dbReference type="PANTHER" id="PTHR11941">
    <property type="entry name" value="ENOYL-COA HYDRATASE-RELATED"/>
    <property type="match status" value="1"/>
</dbReference>
<sequence>MTGHVHLHAPDAHSVSVLQFSNPGKLNALTVQMWRDLRTLMEAVNHSDPCAGPHVIVVQGDGGSFVAGADIEEFPDFRFDAQTLGHYHEEVVAPALNALLDCERPLVAQIEGACVGGGLEIAACCDIRICGESSRFGVPIAKLGFPMAPLEIEIVARVIGETTLRELLLEARVLGAEEARQRGLVTRIVADAQVGPEARRSAEHMARLSPQALRLNKRALRQFGRAHGSSRDEREPHYAYAPSPEHREGLAAFNEKRPARFGHALTPPTDEPSR</sequence>
<dbReference type="InterPro" id="IPR029045">
    <property type="entry name" value="ClpP/crotonase-like_dom_sf"/>
</dbReference>
<evidence type="ECO:0000313" key="2">
    <source>
        <dbReference type="EMBL" id="MEK8032165.1"/>
    </source>
</evidence>
<protein>
    <submittedName>
        <fullName evidence="2">Enoyl-CoA hydratase-related protein</fullName>
    </submittedName>
</protein>
<dbReference type="Pfam" id="PF00378">
    <property type="entry name" value="ECH_1"/>
    <property type="match status" value="1"/>
</dbReference>
<dbReference type="EMBL" id="JBBUTG010000009">
    <property type="protein sequence ID" value="MEK8032165.1"/>
    <property type="molecule type" value="Genomic_DNA"/>
</dbReference>
<evidence type="ECO:0000256" key="1">
    <source>
        <dbReference type="SAM" id="MobiDB-lite"/>
    </source>
</evidence>
<dbReference type="CDD" id="cd06558">
    <property type="entry name" value="crotonase-like"/>
    <property type="match status" value="1"/>
</dbReference>
<reference evidence="2 3" key="1">
    <citation type="submission" date="2024-04" db="EMBL/GenBank/DDBJ databases">
        <title>Novel species of the genus Ideonella isolated from streams.</title>
        <authorList>
            <person name="Lu H."/>
        </authorList>
    </citation>
    <scope>NUCLEOTIDE SEQUENCE [LARGE SCALE GENOMIC DNA]</scope>
    <source>
        <strain evidence="2 3">DXS29W</strain>
    </source>
</reference>
<name>A0ABU9BU64_9BURK</name>
<keyword evidence="3" id="KW-1185">Reference proteome</keyword>
<dbReference type="Proteomes" id="UP001371218">
    <property type="component" value="Unassembled WGS sequence"/>
</dbReference>
<dbReference type="PANTHER" id="PTHR11941:SF54">
    <property type="entry name" value="ENOYL-COA HYDRATASE, MITOCHONDRIAL"/>
    <property type="match status" value="1"/>
</dbReference>
<dbReference type="InterPro" id="IPR001753">
    <property type="entry name" value="Enoyl-CoA_hydra/iso"/>
</dbReference>
<comment type="caution">
    <text evidence="2">The sequence shown here is derived from an EMBL/GenBank/DDBJ whole genome shotgun (WGS) entry which is preliminary data.</text>
</comment>
<proteinExistence type="predicted"/>
<organism evidence="2 3">
    <name type="scientific">Ideonella lacteola</name>
    <dbReference type="NCBI Taxonomy" id="2984193"/>
    <lineage>
        <taxon>Bacteria</taxon>
        <taxon>Pseudomonadati</taxon>
        <taxon>Pseudomonadota</taxon>
        <taxon>Betaproteobacteria</taxon>
        <taxon>Burkholderiales</taxon>
        <taxon>Sphaerotilaceae</taxon>
        <taxon>Ideonella</taxon>
    </lineage>
</organism>